<evidence type="ECO:0000259" key="7">
    <source>
        <dbReference type="PROSITE" id="PS50009"/>
    </source>
</evidence>
<keyword evidence="10" id="KW-1185">Reference proteome</keyword>
<dbReference type="GO" id="GO:0007265">
    <property type="term" value="P:Ras protein signal transduction"/>
    <property type="evidence" value="ECO:0007669"/>
    <property type="project" value="TreeGrafter"/>
</dbReference>
<dbReference type="PROSITE" id="PS00720">
    <property type="entry name" value="RASGEF"/>
    <property type="match status" value="1"/>
</dbReference>
<dbReference type="SUPFAM" id="SSF48366">
    <property type="entry name" value="Ras GEF"/>
    <property type="match status" value="1"/>
</dbReference>
<dbReference type="SMART" id="SM00147">
    <property type="entry name" value="RasGEF"/>
    <property type="match status" value="1"/>
</dbReference>
<sequence>MYDLHTDDPDQLSFSRGDLLDIVRKEMTGWWAAMRQGSDLVGWVPEAFVRPLSLDMAEKLESILPELRIYEYEAEELYLQAPVSQSLPIFEDTPLHGVRMESSVSTEMKSFAEWPDLKLQADWETANEPQDGRRIYQQPLKSENSYRSRPFPPPSPTTPMPYPPESAPSHSHHFDIPATGDRMRDRADTIPGSYPPRQPNNELHPRHNQISAPNSQLKDVDVPRPSENWSREEKIRKLTGSDEAWIFLKSVQARNHIPWYLRPEYVDQIEMDSDGQVRLATLEALVEKLAVTVPSNDPLKNAQDTKYRNTFLMTFRTFMIADQLFDMLVDTFRKDHPRGLTSEEFEDWKTRYLIPTQQRILTIFTAWLQYNRLLEEEPHISRKLTEFLKLIVSPPSLMSMAKGIIQMVERLTFAEPINLSPAPVKKPKKAKSKGEIAKLDPTDIAEQLTLIEYKLYAKVTPQECIAHKKSNADPSISNLFAFCATHDKLDAWVKTSILNTEALGKRAYMVDFWIKVAEKCRSLSNFSSMSAIINALSSTVITQLHLTWAHTGRKANLDALLKYSEPTGGFSGYRKLLSTVEGPCIPFIGMYLTDIAHIHDQYQDEGDWINFRKRQQWYEAISAILRYQSKPYSIVEDDSISTHILSHLRDGGLRDGEWFWIRSDEVQRLELAHADIRKGLVEAGF</sequence>
<reference evidence="9 10" key="1">
    <citation type="submission" date="2014-02" db="EMBL/GenBank/DDBJ databases">
        <title>Transposable element dynamics among asymbiotic and ectomycorrhizal Amanita fungi.</title>
        <authorList>
            <consortium name="DOE Joint Genome Institute"/>
            <person name="Hess J."/>
            <person name="Skrede I."/>
            <person name="Wolfe B."/>
            <person name="LaButti K."/>
            <person name="Ohm R.A."/>
            <person name="Grigoriev I.V."/>
            <person name="Pringle A."/>
        </authorList>
    </citation>
    <scope>NUCLEOTIDE SEQUENCE [LARGE SCALE GENOMIC DNA]</scope>
    <source>
        <strain evidence="9 10">SKay4041</strain>
    </source>
</reference>
<dbReference type="STRING" id="703135.A0A2A9NWU8"/>
<feature type="compositionally biased region" description="Pro residues" evidence="5">
    <location>
        <begin position="150"/>
        <end position="166"/>
    </location>
</feature>
<evidence type="ECO:0000256" key="4">
    <source>
        <dbReference type="PROSITE-ProRule" id="PRU00192"/>
    </source>
</evidence>
<dbReference type="Pfam" id="PF00018">
    <property type="entry name" value="SH3_1"/>
    <property type="match status" value="1"/>
</dbReference>
<dbReference type="Pfam" id="PF00617">
    <property type="entry name" value="RasGEF"/>
    <property type="match status" value="1"/>
</dbReference>
<evidence type="ECO:0000259" key="8">
    <source>
        <dbReference type="PROSITE" id="PS50212"/>
    </source>
</evidence>
<feature type="compositionally biased region" description="Basic and acidic residues" evidence="5">
    <location>
        <begin position="218"/>
        <end position="228"/>
    </location>
</feature>
<dbReference type="InterPro" id="IPR036964">
    <property type="entry name" value="RASGEF_cat_dom_sf"/>
</dbReference>
<evidence type="ECO:0000256" key="2">
    <source>
        <dbReference type="ARBA" id="ARBA00022658"/>
    </source>
</evidence>
<name>A0A2A9NWU8_9AGAR</name>
<evidence type="ECO:0000313" key="10">
    <source>
        <dbReference type="Proteomes" id="UP000242287"/>
    </source>
</evidence>
<dbReference type="AlphaFoldDB" id="A0A2A9NWU8"/>
<dbReference type="InterPro" id="IPR008937">
    <property type="entry name" value="Ras-like_GEF"/>
</dbReference>
<evidence type="ECO:0000256" key="5">
    <source>
        <dbReference type="SAM" id="MobiDB-lite"/>
    </source>
</evidence>
<keyword evidence="2 3" id="KW-0344">Guanine-nucleotide releasing factor</keyword>
<dbReference type="PANTHER" id="PTHR23113">
    <property type="entry name" value="GUANINE NUCLEOTIDE EXCHANGE FACTOR"/>
    <property type="match status" value="1"/>
</dbReference>
<evidence type="ECO:0000256" key="1">
    <source>
        <dbReference type="ARBA" id="ARBA00022443"/>
    </source>
</evidence>
<dbReference type="InterPro" id="IPR001452">
    <property type="entry name" value="SH3_domain"/>
</dbReference>
<dbReference type="InterPro" id="IPR023578">
    <property type="entry name" value="Ras_GEF_dom_sf"/>
</dbReference>
<organism evidence="9 10">
    <name type="scientific">Amanita thiersii Skay4041</name>
    <dbReference type="NCBI Taxonomy" id="703135"/>
    <lineage>
        <taxon>Eukaryota</taxon>
        <taxon>Fungi</taxon>
        <taxon>Dikarya</taxon>
        <taxon>Basidiomycota</taxon>
        <taxon>Agaricomycotina</taxon>
        <taxon>Agaricomycetes</taxon>
        <taxon>Agaricomycetidae</taxon>
        <taxon>Agaricales</taxon>
        <taxon>Pluteineae</taxon>
        <taxon>Amanitaceae</taxon>
        <taxon>Amanita</taxon>
    </lineage>
</organism>
<dbReference type="SMART" id="SM00326">
    <property type="entry name" value="SH3"/>
    <property type="match status" value="1"/>
</dbReference>
<dbReference type="InterPro" id="IPR036028">
    <property type="entry name" value="SH3-like_dom_sf"/>
</dbReference>
<feature type="compositionally biased region" description="Polar residues" evidence="5">
    <location>
        <begin position="208"/>
        <end position="217"/>
    </location>
</feature>
<evidence type="ECO:0000259" key="6">
    <source>
        <dbReference type="PROSITE" id="PS50002"/>
    </source>
</evidence>
<gene>
    <name evidence="9" type="ORF">AMATHDRAFT_74374</name>
</gene>
<feature type="domain" description="SH3" evidence="6">
    <location>
        <begin position="1"/>
        <end position="54"/>
    </location>
</feature>
<dbReference type="Gene3D" id="2.30.30.40">
    <property type="entry name" value="SH3 Domains"/>
    <property type="match status" value="1"/>
</dbReference>
<dbReference type="CDD" id="cd06224">
    <property type="entry name" value="REM"/>
    <property type="match status" value="1"/>
</dbReference>
<dbReference type="PROSITE" id="PS50002">
    <property type="entry name" value="SH3"/>
    <property type="match status" value="1"/>
</dbReference>
<dbReference type="InterPro" id="IPR019804">
    <property type="entry name" value="Ras_G-nucl-exch_fac_CS"/>
</dbReference>
<dbReference type="PANTHER" id="PTHR23113:SF368">
    <property type="entry name" value="CELL DIVISION CONTROL PROTEIN 25"/>
    <property type="match status" value="1"/>
</dbReference>
<dbReference type="OrthoDB" id="10255964at2759"/>
<feature type="domain" description="N-terminal Ras-GEF" evidence="8">
    <location>
        <begin position="273"/>
        <end position="412"/>
    </location>
</feature>
<evidence type="ECO:0008006" key="11">
    <source>
        <dbReference type="Google" id="ProtNLM"/>
    </source>
</evidence>
<dbReference type="GO" id="GO:0005085">
    <property type="term" value="F:guanyl-nucleotide exchange factor activity"/>
    <property type="evidence" value="ECO:0007669"/>
    <property type="project" value="UniProtKB-KW"/>
</dbReference>
<dbReference type="InterPro" id="IPR001895">
    <property type="entry name" value="RASGEF_cat_dom"/>
</dbReference>
<feature type="region of interest" description="Disordered" evidence="5">
    <location>
        <begin position="122"/>
        <end position="228"/>
    </location>
</feature>
<dbReference type="EMBL" id="KZ301980">
    <property type="protein sequence ID" value="PFH52326.1"/>
    <property type="molecule type" value="Genomic_DNA"/>
</dbReference>
<feature type="domain" description="Ras-GEF" evidence="7">
    <location>
        <begin position="440"/>
        <end position="669"/>
    </location>
</feature>
<dbReference type="CDD" id="cd00155">
    <property type="entry name" value="RasGEF"/>
    <property type="match status" value="1"/>
</dbReference>
<dbReference type="PROSITE" id="PS50009">
    <property type="entry name" value="RASGEF_CAT"/>
    <property type="match status" value="1"/>
</dbReference>
<dbReference type="SUPFAM" id="SSF50044">
    <property type="entry name" value="SH3-domain"/>
    <property type="match status" value="1"/>
</dbReference>
<dbReference type="Proteomes" id="UP000242287">
    <property type="component" value="Unassembled WGS sequence"/>
</dbReference>
<protein>
    <recommendedName>
        <fullName evidence="11">Ras GEF</fullName>
    </recommendedName>
</protein>
<evidence type="ECO:0000313" key="9">
    <source>
        <dbReference type="EMBL" id="PFH52326.1"/>
    </source>
</evidence>
<keyword evidence="1 4" id="KW-0728">SH3 domain</keyword>
<dbReference type="SMART" id="SM00229">
    <property type="entry name" value="RasGEFN"/>
    <property type="match status" value="1"/>
</dbReference>
<dbReference type="Gene3D" id="1.10.840.10">
    <property type="entry name" value="Ras guanine-nucleotide exchange factors catalytic domain"/>
    <property type="match status" value="1"/>
</dbReference>
<dbReference type="InterPro" id="IPR000651">
    <property type="entry name" value="Ras-like_Gua-exchang_fac_N"/>
</dbReference>
<proteinExistence type="predicted"/>
<dbReference type="GO" id="GO:0005886">
    <property type="term" value="C:plasma membrane"/>
    <property type="evidence" value="ECO:0007669"/>
    <property type="project" value="TreeGrafter"/>
</dbReference>
<dbReference type="PROSITE" id="PS50212">
    <property type="entry name" value="RASGEF_NTER"/>
    <property type="match status" value="1"/>
</dbReference>
<dbReference type="Pfam" id="PF00618">
    <property type="entry name" value="RasGEF_N"/>
    <property type="match status" value="1"/>
</dbReference>
<accession>A0A2A9NWU8</accession>
<dbReference type="Gene3D" id="1.20.870.10">
    <property type="entry name" value="Son of sevenless (SoS) protein Chain: S domain 1"/>
    <property type="match status" value="1"/>
</dbReference>
<evidence type="ECO:0000256" key="3">
    <source>
        <dbReference type="PROSITE-ProRule" id="PRU00168"/>
    </source>
</evidence>